<evidence type="ECO:0000256" key="2">
    <source>
        <dbReference type="ARBA" id="ARBA00022649"/>
    </source>
</evidence>
<dbReference type="eggNOG" id="COG2337">
    <property type="taxonomic scope" value="Bacteria"/>
</dbReference>
<evidence type="ECO:0000313" key="3">
    <source>
        <dbReference type="EMBL" id="AFZ37005.1"/>
    </source>
</evidence>
<dbReference type="SUPFAM" id="SSF50118">
    <property type="entry name" value="Cell growth inhibitor/plasmid maintenance toxic component"/>
    <property type="match status" value="1"/>
</dbReference>
<dbReference type="GO" id="GO:0016075">
    <property type="term" value="P:rRNA catabolic process"/>
    <property type="evidence" value="ECO:0007669"/>
    <property type="project" value="TreeGrafter"/>
</dbReference>
<dbReference type="Pfam" id="PF02452">
    <property type="entry name" value="PemK_toxin"/>
    <property type="match status" value="1"/>
</dbReference>
<dbReference type="HOGENOM" id="CLU_121823_2_3_3"/>
<dbReference type="KEGG" id="scs:Sta7437_3507"/>
<dbReference type="InterPro" id="IPR011067">
    <property type="entry name" value="Plasmid_toxin/cell-grow_inhib"/>
</dbReference>
<sequence length="112" mass="12600">MVKYYIPDRGDIIKLSFSPQQGKEQAGIRPALVISPVAYNRISHFILACPITSQVKGWRFEVVLPQGLNTYGVILADQVRLLDWQIRQAKLIEKAPSEVIEEVLARLSPLVS</sequence>
<keyword evidence="4" id="KW-1185">Reference proteome</keyword>
<dbReference type="GO" id="GO:0003677">
    <property type="term" value="F:DNA binding"/>
    <property type="evidence" value="ECO:0007669"/>
    <property type="project" value="InterPro"/>
</dbReference>
<dbReference type="GO" id="GO:0006402">
    <property type="term" value="P:mRNA catabolic process"/>
    <property type="evidence" value="ECO:0007669"/>
    <property type="project" value="TreeGrafter"/>
</dbReference>
<dbReference type="GO" id="GO:0004521">
    <property type="term" value="F:RNA endonuclease activity"/>
    <property type="evidence" value="ECO:0007669"/>
    <property type="project" value="TreeGrafter"/>
</dbReference>
<dbReference type="Gene3D" id="2.30.30.110">
    <property type="match status" value="1"/>
</dbReference>
<comment type="similarity">
    <text evidence="1">Belongs to the PemK/MazF family.</text>
</comment>
<reference evidence="4" key="1">
    <citation type="journal article" date="2013" name="Proc. Natl. Acad. Sci. U.S.A.">
        <title>Improving the coverage of the cyanobacterial phylum using diversity-driven genome sequencing.</title>
        <authorList>
            <person name="Shih P.M."/>
            <person name="Wu D."/>
            <person name="Latifi A."/>
            <person name="Axen S.D."/>
            <person name="Fewer D.P."/>
            <person name="Talla E."/>
            <person name="Calteau A."/>
            <person name="Cai F."/>
            <person name="Tandeau de Marsac N."/>
            <person name="Rippka R."/>
            <person name="Herdman M."/>
            <person name="Sivonen K."/>
            <person name="Coursin T."/>
            <person name="Laurent T."/>
            <person name="Goodwin L."/>
            <person name="Nolan M."/>
            <person name="Davenport K.W."/>
            <person name="Han C.S."/>
            <person name="Rubin E.M."/>
            <person name="Eisen J.A."/>
            <person name="Woyke T."/>
            <person name="Gugger M."/>
            <person name="Kerfeld C.A."/>
        </authorList>
    </citation>
    <scope>NUCLEOTIDE SEQUENCE [LARGE SCALE GENOMIC DNA]</scope>
    <source>
        <strain evidence="4">ATCC 29371 / PCC 7437</strain>
    </source>
</reference>
<dbReference type="AlphaFoldDB" id="K9XWN4"/>
<organism evidence="3 4">
    <name type="scientific">Stanieria cyanosphaera (strain ATCC 29371 / PCC 7437)</name>
    <dbReference type="NCBI Taxonomy" id="111780"/>
    <lineage>
        <taxon>Bacteria</taxon>
        <taxon>Bacillati</taxon>
        <taxon>Cyanobacteriota</taxon>
        <taxon>Cyanophyceae</taxon>
        <taxon>Pleurocapsales</taxon>
        <taxon>Dermocarpellaceae</taxon>
        <taxon>Stanieria</taxon>
    </lineage>
</organism>
<dbReference type="InterPro" id="IPR003477">
    <property type="entry name" value="PemK-like"/>
</dbReference>
<gene>
    <name evidence="3" type="ordered locus">Sta7437_3507</name>
</gene>
<protein>
    <submittedName>
        <fullName evidence="3">Transcriptional modulator of MazE/toxin, MazF</fullName>
    </submittedName>
</protein>
<proteinExistence type="inferred from homology"/>
<dbReference type="EMBL" id="CP003653">
    <property type="protein sequence ID" value="AFZ37005.1"/>
    <property type="molecule type" value="Genomic_DNA"/>
</dbReference>
<keyword evidence="2" id="KW-1277">Toxin-antitoxin system</keyword>
<dbReference type="OrthoDB" id="9808744at2"/>
<dbReference type="PANTHER" id="PTHR33988">
    <property type="entry name" value="ENDORIBONUCLEASE MAZF-RELATED"/>
    <property type="match status" value="1"/>
</dbReference>
<dbReference type="Proteomes" id="UP000010473">
    <property type="component" value="Chromosome"/>
</dbReference>
<dbReference type="STRING" id="111780.Sta7437_3507"/>
<dbReference type="RefSeq" id="WP_015194667.1">
    <property type="nucleotide sequence ID" value="NC_019748.1"/>
</dbReference>
<evidence type="ECO:0000313" key="4">
    <source>
        <dbReference type="Proteomes" id="UP000010473"/>
    </source>
</evidence>
<accession>K9XWN4</accession>
<dbReference type="PANTHER" id="PTHR33988:SF3">
    <property type="entry name" value="ENDORIBONUCLEASE TOXIN CHPB-RELATED"/>
    <property type="match status" value="1"/>
</dbReference>
<evidence type="ECO:0000256" key="1">
    <source>
        <dbReference type="ARBA" id="ARBA00007521"/>
    </source>
</evidence>
<name>K9XWN4_STAC7</name>